<sequence>MNHSAADIDAMCALEDYSHFRAELVEISPESFTMEELREILDDMIRSKVALENSMREHFATLGEAEQTELLDMLGSSGYKDRSWWYRMLMDGPVHREFPTI</sequence>
<dbReference type="Proteomes" id="UP000195781">
    <property type="component" value="Unassembled WGS sequence"/>
</dbReference>
<accession>A0A1Y3XVZ1</accession>
<organism evidence="1 2">
    <name type="scientific">[Collinsella] massiliensis</name>
    <dbReference type="NCBI Taxonomy" id="1232426"/>
    <lineage>
        <taxon>Bacteria</taxon>
        <taxon>Bacillati</taxon>
        <taxon>Actinomycetota</taxon>
        <taxon>Coriobacteriia</taxon>
        <taxon>Coriobacteriales</taxon>
        <taxon>Coriobacteriaceae</taxon>
        <taxon>Enorma</taxon>
    </lineage>
</organism>
<dbReference type="OrthoDB" id="3182624at2"/>
<reference evidence="2" key="1">
    <citation type="submission" date="2017-04" db="EMBL/GenBank/DDBJ databases">
        <title>Function of individual gut microbiota members based on whole genome sequencing of pure cultures obtained from chicken caecum.</title>
        <authorList>
            <person name="Medvecky M."/>
            <person name="Cejkova D."/>
            <person name="Polansky O."/>
            <person name="Karasova D."/>
            <person name="Kubasova T."/>
            <person name="Cizek A."/>
            <person name="Rychlik I."/>
        </authorList>
    </citation>
    <scope>NUCLEOTIDE SEQUENCE [LARGE SCALE GENOMIC DNA]</scope>
    <source>
        <strain evidence="2">An5</strain>
    </source>
</reference>
<dbReference type="EMBL" id="NFIE01000013">
    <property type="protein sequence ID" value="OUN88458.1"/>
    <property type="molecule type" value="Genomic_DNA"/>
</dbReference>
<proteinExistence type="predicted"/>
<dbReference type="RefSeq" id="WP_019238397.1">
    <property type="nucleotide sequence ID" value="NZ_CABKRW010000110.1"/>
</dbReference>
<evidence type="ECO:0000313" key="2">
    <source>
        <dbReference type="Proteomes" id="UP000195781"/>
    </source>
</evidence>
<keyword evidence="2" id="KW-1185">Reference proteome</keyword>
<name>A0A1Y3XVZ1_9ACTN</name>
<protein>
    <submittedName>
        <fullName evidence="1">Uncharacterized protein</fullName>
    </submittedName>
</protein>
<evidence type="ECO:0000313" key="1">
    <source>
        <dbReference type="EMBL" id="OUN88458.1"/>
    </source>
</evidence>
<dbReference type="AlphaFoldDB" id="A0A1Y3XVZ1"/>
<gene>
    <name evidence="1" type="ORF">B5G02_06685</name>
</gene>
<comment type="caution">
    <text evidence="1">The sequence shown here is derived from an EMBL/GenBank/DDBJ whole genome shotgun (WGS) entry which is preliminary data.</text>
</comment>